<dbReference type="SUPFAM" id="SSF54695">
    <property type="entry name" value="POZ domain"/>
    <property type="match status" value="2"/>
</dbReference>
<dbReference type="InterPro" id="IPR042345">
    <property type="entry name" value="Btbd7"/>
</dbReference>
<name>A0A9J2Q6W4_ASCLU</name>
<organism evidence="3 4">
    <name type="scientific">Ascaris lumbricoides</name>
    <name type="common">Giant roundworm</name>
    <dbReference type="NCBI Taxonomy" id="6252"/>
    <lineage>
        <taxon>Eukaryota</taxon>
        <taxon>Metazoa</taxon>
        <taxon>Ecdysozoa</taxon>
        <taxon>Nematoda</taxon>
        <taxon>Chromadorea</taxon>
        <taxon>Rhabditida</taxon>
        <taxon>Spirurina</taxon>
        <taxon>Ascaridomorpha</taxon>
        <taxon>Ascaridoidea</taxon>
        <taxon>Ascarididae</taxon>
        <taxon>Ascaris</taxon>
    </lineage>
</organism>
<proteinExistence type="predicted"/>
<dbReference type="Proteomes" id="UP000036681">
    <property type="component" value="Unplaced"/>
</dbReference>
<evidence type="ECO:0000259" key="2">
    <source>
        <dbReference type="PROSITE" id="PS50097"/>
    </source>
</evidence>
<dbReference type="InterPro" id="IPR011333">
    <property type="entry name" value="SKP1/BTB/POZ_sf"/>
</dbReference>
<dbReference type="PANTHER" id="PTHR16064:SF3">
    <property type="entry name" value="BTB_POZ DOMAIN-CONTAINING PROTEIN 7"/>
    <property type="match status" value="1"/>
</dbReference>
<reference evidence="4" key="1">
    <citation type="submission" date="2023-03" db="UniProtKB">
        <authorList>
            <consortium name="WormBaseParasite"/>
        </authorList>
    </citation>
    <scope>IDENTIFICATION</scope>
</reference>
<accession>A0A9J2Q6W4</accession>
<keyword evidence="3" id="KW-1185">Reference proteome</keyword>
<evidence type="ECO:0000256" key="1">
    <source>
        <dbReference type="SAM" id="MobiDB-lite"/>
    </source>
</evidence>
<dbReference type="PROSITE" id="PS50097">
    <property type="entry name" value="BTB"/>
    <property type="match status" value="1"/>
</dbReference>
<dbReference type="PANTHER" id="PTHR16064">
    <property type="entry name" value="BTB POZ DOMAIN CONTAINING 7"/>
    <property type="match status" value="1"/>
</dbReference>
<evidence type="ECO:0000313" key="3">
    <source>
        <dbReference type="Proteomes" id="UP000036681"/>
    </source>
</evidence>
<dbReference type="Gene3D" id="3.30.710.10">
    <property type="entry name" value="Potassium Channel Kv1.1, Chain A"/>
    <property type="match status" value="2"/>
</dbReference>
<dbReference type="AlphaFoldDB" id="A0A9J2Q6W4"/>
<feature type="compositionally biased region" description="Low complexity" evidence="1">
    <location>
        <begin position="1"/>
        <end position="18"/>
    </location>
</feature>
<feature type="region of interest" description="Disordered" evidence="1">
    <location>
        <begin position="1"/>
        <end position="29"/>
    </location>
</feature>
<dbReference type="GO" id="GO:0061138">
    <property type="term" value="P:morphogenesis of a branching epithelium"/>
    <property type="evidence" value="ECO:0007669"/>
    <property type="project" value="InterPro"/>
</dbReference>
<feature type="domain" description="BTB" evidence="2">
    <location>
        <begin position="125"/>
        <end position="196"/>
    </location>
</feature>
<dbReference type="WBParaSite" id="ALUE_0001770201-mRNA-1">
    <property type="protein sequence ID" value="ALUE_0001770201-mRNA-1"/>
    <property type="gene ID" value="ALUE_0001770201"/>
</dbReference>
<dbReference type="InterPro" id="IPR000210">
    <property type="entry name" value="BTB/POZ_dom"/>
</dbReference>
<evidence type="ECO:0000313" key="4">
    <source>
        <dbReference type="WBParaSite" id="ALUE_0001770201-mRNA-1"/>
    </source>
</evidence>
<dbReference type="Pfam" id="PF00651">
    <property type="entry name" value="BTB"/>
    <property type="match status" value="1"/>
</dbReference>
<dbReference type="SMART" id="SM00225">
    <property type="entry name" value="BTB"/>
    <property type="match status" value="2"/>
</dbReference>
<sequence>MGAANSSQLKGSSSPSQLDWIAPCSSRRTPSTKNRFTALILRKYVAGRFSRFHSRRKSRPVSRDTQHAFRDLISSWSCSELAALCAEMESACAVRELVLIAESARSAVSSLSRDLLNAFQNCIATDCFVLFKDGRYAAHLAVLCARSRYFADLWNSLEESTSSAIPMLRFIDDGVPHELFIASLQCIYSGDMPSSVPLTERHKVNHLLFRLGCVRSLHDDLADYDFATKGDCTLIFTTNANGTSSDESCIRRIDTLEYRIRCSSAIVAARSDFLRSLIERKRFRGERLNIVIDEQLIPRIYAPVVLYAVYTDRLDLSKVNESCIRRIDTLEYRIRCSSAIVAARSDFLRSLIERKRFRGERLNIVIDEQLIPRIYAPVVLYAVYTDRLDLSKVLDGCQVSTSSLNEVQAIASGRRQKTPLRHAIDIFHIAQFLNLHHLAHSCEEVMVSELSIDTVGSLWEWASEAGGSAYVRRQCVAYLRNEFSRICSSHVLFELDEELLHDCLLSDYVEVAVYFIWKHLEVGIIEEHMETLTFNAHIVERRVENQCAVYCSEVEILESVVRWGEHELVRRMEEREPNLVASTTHSISRRGVRRSELDDVELKNILGSLLPLVRIDYILPPFHQSLNSAYKRGLLDRSPNADLLGQRYPDSRSPDVSPDAHWFDHSVPRRHPAGPRLLLPYITEARSQLRRLCGSGADVLAEYRRGVVSDRMRIALESTWAHVVNLTPEVVSEQMRALVERRIVETLRTSELIKKAFSCGCAHHRDLAVEQVRLRVLRELNLDDNCMEVLLPVPNSAVRDSYMPRHYSSQPALTVMSVWPDLTNSTYISRPDSPQSEYGKVYMGTYFF</sequence>
<protein>
    <submittedName>
        <fullName evidence="4">BTB domain-containing protein</fullName>
    </submittedName>
</protein>